<dbReference type="Pfam" id="PF00378">
    <property type="entry name" value="ECH_1"/>
    <property type="match status" value="1"/>
</dbReference>
<dbReference type="SUPFAM" id="SSF52096">
    <property type="entry name" value="ClpP/crotonase"/>
    <property type="match status" value="1"/>
</dbReference>
<dbReference type="InterPro" id="IPR001753">
    <property type="entry name" value="Enoyl-CoA_hydra/iso"/>
</dbReference>
<evidence type="ECO:0000256" key="1">
    <source>
        <dbReference type="ARBA" id="ARBA00005254"/>
    </source>
</evidence>
<reference evidence="3 4" key="1">
    <citation type="submission" date="2018-01" db="EMBL/GenBank/DDBJ databases">
        <title>The draft genome sequence of Halioglobus lutimaris HF004.</title>
        <authorList>
            <person name="Du Z.-J."/>
            <person name="Shi M.-J."/>
        </authorList>
    </citation>
    <scope>NUCLEOTIDE SEQUENCE [LARGE SCALE GENOMIC DNA]</scope>
    <source>
        <strain evidence="3 4">HF004</strain>
    </source>
</reference>
<keyword evidence="2" id="KW-0456">Lyase</keyword>
<keyword evidence="4" id="KW-1185">Reference proteome</keyword>
<organism evidence="3 4">
    <name type="scientific">Pseudohalioglobus lutimaris</name>
    <dbReference type="NCBI Taxonomy" id="1737061"/>
    <lineage>
        <taxon>Bacteria</taxon>
        <taxon>Pseudomonadati</taxon>
        <taxon>Pseudomonadota</taxon>
        <taxon>Gammaproteobacteria</taxon>
        <taxon>Cellvibrionales</taxon>
        <taxon>Halieaceae</taxon>
        <taxon>Pseudohalioglobus</taxon>
    </lineage>
</organism>
<dbReference type="PANTHER" id="PTHR11941">
    <property type="entry name" value="ENOYL-COA HYDRATASE-RELATED"/>
    <property type="match status" value="1"/>
</dbReference>
<dbReference type="InterPro" id="IPR014748">
    <property type="entry name" value="Enoyl-CoA_hydra_C"/>
</dbReference>
<dbReference type="Gene3D" id="1.10.12.10">
    <property type="entry name" value="Lyase 2-enoyl-coa Hydratase, Chain A, domain 2"/>
    <property type="match status" value="1"/>
</dbReference>
<evidence type="ECO:0000313" key="3">
    <source>
        <dbReference type="EMBL" id="PLW70485.1"/>
    </source>
</evidence>
<accession>A0A2N5X7L9</accession>
<dbReference type="GO" id="GO:0016853">
    <property type="term" value="F:isomerase activity"/>
    <property type="evidence" value="ECO:0007669"/>
    <property type="project" value="UniProtKB-KW"/>
</dbReference>
<dbReference type="EMBL" id="PKUS01000002">
    <property type="protein sequence ID" value="PLW70485.1"/>
    <property type="molecule type" value="Genomic_DNA"/>
</dbReference>
<dbReference type="FunFam" id="1.10.12.10:FF:000001">
    <property type="entry name" value="Probable enoyl-CoA hydratase, mitochondrial"/>
    <property type="match status" value="1"/>
</dbReference>
<dbReference type="OrthoDB" id="9807606at2"/>
<comment type="similarity">
    <text evidence="1">Belongs to the enoyl-CoA hydratase/isomerase family.</text>
</comment>
<dbReference type="InterPro" id="IPR029045">
    <property type="entry name" value="ClpP/crotonase-like_dom_sf"/>
</dbReference>
<dbReference type="GO" id="GO:0006635">
    <property type="term" value="P:fatty acid beta-oxidation"/>
    <property type="evidence" value="ECO:0007669"/>
    <property type="project" value="TreeGrafter"/>
</dbReference>
<dbReference type="AlphaFoldDB" id="A0A2N5X7L9"/>
<dbReference type="Proteomes" id="UP000235005">
    <property type="component" value="Unassembled WGS sequence"/>
</dbReference>
<dbReference type="CDD" id="cd06558">
    <property type="entry name" value="crotonase-like"/>
    <property type="match status" value="1"/>
</dbReference>
<name>A0A2N5X7L9_9GAMM</name>
<proteinExistence type="inferred from homology"/>
<sequence>MSTYPSVTVERQGAVAVVTLNRPQALNAFDASLRRDILLAAREVNNDDAIRVVVLTGAGRGFGAGADLSETPMSDPSWRVDDQLNLEYKPVMLEIYQAPKPWISAVHGPAAGISSAFAMVCDLTVMAEDAYIYQAFTAISLVPDGGATWHLVRTVGRKRAYEIIATGEKLPAAKCLEWGLCNRVVPSEELLESTLAWASDLASRAPLSLRYAKRAVAEACESDLDKVISHEADLQRICVASEDSAEGAAAFLEKRAPQWKGR</sequence>
<dbReference type="PANTHER" id="PTHR11941:SF133">
    <property type="entry name" value="1,2-EPOXYPHENYLACETYL-COA ISOMERASE"/>
    <property type="match status" value="1"/>
</dbReference>
<dbReference type="RefSeq" id="WP_076002323.1">
    <property type="nucleotide sequence ID" value="NZ_PKUS01000002.1"/>
</dbReference>
<evidence type="ECO:0000256" key="2">
    <source>
        <dbReference type="ARBA" id="ARBA00023239"/>
    </source>
</evidence>
<protein>
    <submittedName>
        <fullName evidence="3">Enoyl-CoA hydratase/isomerase family protein</fullName>
    </submittedName>
</protein>
<gene>
    <name evidence="3" type="ORF">C0039_02505</name>
</gene>
<comment type="caution">
    <text evidence="3">The sequence shown here is derived from an EMBL/GenBank/DDBJ whole genome shotgun (WGS) entry which is preliminary data.</text>
</comment>
<keyword evidence="3" id="KW-0413">Isomerase</keyword>
<dbReference type="Gene3D" id="3.90.226.10">
    <property type="entry name" value="2-enoyl-CoA Hydratase, Chain A, domain 1"/>
    <property type="match status" value="1"/>
</dbReference>
<dbReference type="GO" id="GO:0016836">
    <property type="term" value="F:hydro-lyase activity"/>
    <property type="evidence" value="ECO:0007669"/>
    <property type="project" value="UniProtKB-ARBA"/>
</dbReference>
<evidence type="ECO:0000313" key="4">
    <source>
        <dbReference type="Proteomes" id="UP000235005"/>
    </source>
</evidence>